<dbReference type="PROSITE" id="PS51257">
    <property type="entry name" value="PROKAR_LIPOPROTEIN"/>
    <property type="match status" value="1"/>
</dbReference>
<feature type="region of interest" description="Disordered" evidence="1">
    <location>
        <begin position="23"/>
        <end position="69"/>
    </location>
</feature>
<dbReference type="RefSeq" id="WP_394848109.1">
    <property type="nucleotide sequence ID" value="NZ_CP089982.1"/>
</dbReference>
<gene>
    <name evidence="3" type="ORF">LZC95_11670</name>
</gene>
<feature type="chain" id="PRO_5046135195" evidence="2">
    <location>
        <begin position="19"/>
        <end position="389"/>
    </location>
</feature>
<dbReference type="Proteomes" id="UP001379533">
    <property type="component" value="Chromosome"/>
</dbReference>
<organism evidence="3 4">
    <name type="scientific">Pendulispora brunnea</name>
    <dbReference type="NCBI Taxonomy" id="2905690"/>
    <lineage>
        <taxon>Bacteria</taxon>
        <taxon>Pseudomonadati</taxon>
        <taxon>Myxococcota</taxon>
        <taxon>Myxococcia</taxon>
        <taxon>Myxococcales</taxon>
        <taxon>Sorangiineae</taxon>
        <taxon>Pendulisporaceae</taxon>
        <taxon>Pendulispora</taxon>
    </lineage>
</organism>
<sequence>MRHAFAIGAAAIAWAVVAACSSSGEENNGQQSGPSHASDAAPHDDASLDGEAPVDAGGTTDAAEAGSEEPCDAGMDCPLGCRAGRCLVLTPSNLPPDICDTPGTKDFTGGELPSEPDARIHQVNGPDIFLYKFGNVSGDIRASGNVAIVATQSMRLGSVPSDGYYHFDPAHPGSGKQVAWACGGGGGGHGTPGGPHQTPQGAYTAEAYGSETGIPLLPGAEGATTVDVERTFSTPGGLGGRALQLVSCGTLTITGNVSADGFAPYQGGSGRTAGAGGGSGGTLLIEAASVSVASSGSVTSNGGAGIGGWSGVPGAGGTRTSPPGSSTCGTGELMLDAGFPGLYDLGSGAGGAVGRIRINVRAGTQPELLGNVSPVPSMGTVATHYNGSP</sequence>
<feature type="compositionally biased region" description="Low complexity" evidence="1">
    <location>
        <begin position="55"/>
        <end position="65"/>
    </location>
</feature>
<evidence type="ECO:0000256" key="2">
    <source>
        <dbReference type="SAM" id="SignalP"/>
    </source>
</evidence>
<keyword evidence="4" id="KW-1185">Reference proteome</keyword>
<feature type="compositionally biased region" description="Polar residues" evidence="1">
    <location>
        <begin position="23"/>
        <end position="33"/>
    </location>
</feature>
<proteinExistence type="predicted"/>
<reference evidence="3 4" key="1">
    <citation type="submission" date="2021-12" db="EMBL/GenBank/DDBJ databases">
        <title>Discovery of the Pendulisporaceae a myxobacterial family with distinct sporulation behavior and unique specialized metabolism.</title>
        <authorList>
            <person name="Garcia R."/>
            <person name="Popoff A."/>
            <person name="Bader C.D."/>
            <person name="Loehr J."/>
            <person name="Walesch S."/>
            <person name="Walt C."/>
            <person name="Boldt J."/>
            <person name="Bunk B."/>
            <person name="Haeckl F.J.F.P.J."/>
            <person name="Gunesch A.P."/>
            <person name="Birkelbach J."/>
            <person name="Nuebel U."/>
            <person name="Pietschmann T."/>
            <person name="Bach T."/>
            <person name="Mueller R."/>
        </authorList>
    </citation>
    <scope>NUCLEOTIDE SEQUENCE [LARGE SCALE GENOMIC DNA]</scope>
    <source>
        <strain evidence="3 4">MSr12523</strain>
    </source>
</reference>
<feature type="region of interest" description="Disordered" evidence="1">
    <location>
        <begin position="182"/>
        <end position="202"/>
    </location>
</feature>
<name>A0ABZ2KMA9_9BACT</name>
<keyword evidence="2" id="KW-0732">Signal</keyword>
<feature type="compositionally biased region" description="Gly residues" evidence="1">
    <location>
        <begin position="182"/>
        <end position="193"/>
    </location>
</feature>
<evidence type="ECO:0000313" key="4">
    <source>
        <dbReference type="Proteomes" id="UP001379533"/>
    </source>
</evidence>
<dbReference type="EMBL" id="CP089982">
    <property type="protein sequence ID" value="WXA97491.1"/>
    <property type="molecule type" value="Genomic_DNA"/>
</dbReference>
<feature type="signal peptide" evidence="2">
    <location>
        <begin position="1"/>
        <end position="18"/>
    </location>
</feature>
<evidence type="ECO:0000313" key="3">
    <source>
        <dbReference type="EMBL" id="WXA97491.1"/>
    </source>
</evidence>
<protein>
    <submittedName>
        <fullName evidence="3">Uncharacterized protein</fullName>
    </submittedName>
</protein>
<accession>A0ABZ2KMA9</accession>
<evidence type="ECO:0000256" key="1">
    <source>
        <dbReference type="SAM" id="MobiDB-lite"/>
    </source>
</evidence>